<reference evidence="2" key="2">
    <citation type="submission" date="2020-09" db="EMBL/GenBank/DDBJ databases">
        <authorList>
            <person name="Sun Q."/>
            <person name="Zhou Y."/>
        </authorList>
    </citation>
    <scope>NUCLEOTIDE SEQUENCE</scope>
    <source>
        <strain evidence="2">CGMCC 1.15758</strain>
    </source>
</reference>
<reference evidence="2" key="1">
    <citation type="journal article" date="2014" name="Int. J. Syst. Evol. Microbiol.">
        <title>Complete genome sequence of Corynebacterium casei LMG S-19264T (=DSM 44701T), isolated from a smear-ripened cheese.</title>
        <authorList>
            <consortium name="US DOE Joint Genome Institute (JGI-PGF)"/>
            <person name="Walter F."/>
            <person name="Albersmeier A."/>
            <person name="Kalinowski J."/>
            <person name="Ruckert C."/>
        </authorList>
    </citation>
    <scope>NUCLEOTIDE SEQUENCE</scope>
    <source>
        <strain evidence="2">CGMCC 1.15758</strain>
    </source>
</reference>
<dbReference type="Proteomes" id="UP000636949">
    <property type="component" value="Unassembled WGS sequence"/>
</dbReference>
<dbReference type="InterPro" id="IPR010982">
    <property type="entry name" value="Lambda_DNA-bd_dom_sf"/>
</dbReference>
<dbReference type="AlphaFoldDB" id="A0A8J2Z7D5"/>
<dbReference type="RefSeq" id="WP_117004102.1">
    <property type="nucleotide sequence ID" value="NZ_BMJS01000084.1"/>
</dbReference>
<dbReference type="SUPFAM" id="SSF47413">
    <property type="entry name" value="lambda repressor-like DNA-binding domains"/>
    <property type="match status" value="1"/>
</dbReference>
<dbReference type="GO" id="GO:0003677">
    <property type="term" value="F:DNA binding"/>
    <property type="evidence" value="ECO:0007669"/>
    <property type="project" value="InterPro"/>
</dbReference>
<organism evidence="2 3">
    <name type="scientific">Cysteiniphilum litorale</name>
    <dbReference type="NCBI Taxonomy" id="2056700"/>
    <lineage>
        <taxon>Bacteria</taxon>
        <taxon>Pseudomonadati</taxon>
        <taxon>Pseudomonadota</taxon>
        <taxon>Gammaproteobacteria</taxon>
        <taxon>Thiotrichales</taxon>
        <taxon>Fastidiosibacteraceae</taxon>
        <taxon>Cysteiniphilum</taxon>
    </lineage>
</organism>
<dbReference type="PROSITE" id="PS50943">
    <property type="entry name" value="HTH_CROC1"/>
    <property type="match status" value="1"/>
</dbReference>
<feature type="domain" description="HTH cro/C1-type" evidence="1">
    <location>
        <begin position="58"/>
        <end position="96"/>
    </location>
</feature>
<dbReference type="Pfam" id="PF01381">
    <property type="entry name" value="HTH_3"/>
    <property type="match status" value="1"/>
</dbReference>
<sequence length="98" mass="11338">MKSFDDYLKENYTQAEIDLINQRALQKANSYMEFKNSIAYALKNYMEEKHIGFSEIKKELGTSDSQTSRILKGDTNFTAKTIFKIAEVIGKSPRIIFE</sequence>
<keyword evidence="3" id="KW-1185">Reference proteome</keyword>
<evidence type="ECO:0000313" key="2">
    <source>
        <dbReference type="EMBL" id="GGG08912.1"/>
    </source>
</evidence>
<accession>A0A8J2Z7D5</accession>
<evidence type="ECO:0000313" key="3">
    <source>
        <dbReference type="Proteomes" id="UP000636949"/>
    </source>
</evidence>
<gene>
    <name evidence="2" type="ORF">GCM10010995_28120</name>
</gene>
<comment type="caution">
    <text evidence="2">The sequence shown here is derived from an EMBL/GenBank/DDBJ whole genome shotgun (WGS) entry which is preliminary data.</text>
</comment>
<dbReference type="Gene3D" id="1.10.260.40">
    <property type="entry name" value="lambda repressor-like DNA-binding domains"/>
    <property type="match status" value="1"/>
</dbReference>
<proteinExistence type="predicted"/>
<dbReference type="EMBL" id="BMJS01000084">
    <property type="protein sequence ID" value="GGG08912.1"/>
    <property type="molecule type" value="Genomic_DNA"/>
</dbReference>
<dbReference type="CDD" id="cd00093">
    <property type="entry name" value="HTH_XRE"/>
    <property type="match status" value="1"/>
</dbReference>
<evidence type="ECO:0000259" key="1">
    <source>
        <dbReference type="PROSITE" id="PS50943"/>
    </source>
</evidence>
<name>A0A8J2Z7D5_9GAMM</name>
<protein>
    <recommendedName>
        <fullName evidence="1">HTH cro/C1-type domain-containing protein</fullName>
    </recommendedName>
</protein>
<dbReference type="OrthoDB" id="5624566at2"/>
<dbReference type="InterPro" id="IPR001387">
    <property type="entry name" value="Cro/C1-type_HTH"/>
</dbReference>